<comment type="similarity">
    <text evidence="1">Belongs to the bacterial ring-hydroxylating dioxygenase beta subunit family.</text>
</comment>
<evidence type="ECO:0000313" key="4">
    <source>
        <dbReference type="Proteomes" id="UP000533476"/>
    </source>
</evidence>
<accession>A0A7Y0L3N8</accession>
<dbReference type="CDD" id="cd00667">
    <property type="entry name" value="ring_hydroxylating_dioxygenases_beta"/>
    <property type="match status" value="1"/>
</dbReference>
<keyword evidence="2 3" id="KW-0560">Oxidoreductase</keyword>
<dbReference type="GO" id="GO:0019380">
    <property type="term" value="P:3-phenylpropionate catabolic process"/>
    <property type="evidence" value="ECO:0007669"/>
    <property type="project" value="TreeGrafter"/>
</dbReference>
<dbReference type="PANTHER" id="PTHR41534">
    <property type="entry name" value="BLR3401 PROTEIN"/>
    <property type="match status" value="1"/>
</dbReference>
<dbReference type="InterPro" id="IPR000391">
    <property type="entry name" value="Rng_hydr_dOase-bsu"/>
</dbReference>
<keyword evidence="4" id="KW-1185">Reference proteome</keyword>
<dbReference type="RefSeq" id="WP_169099347.1">
    <property type="nucleotide sequence ID" value="NZ_JABBVZ010000030.1"/>
</dbReference>
<comment type="caution">
    <text evidence="3">The sequence shown here is derived from an EMBL/GenBank/DDBJ whole genome shotgun (WGS) entry which is preliminary data.</text>
</comment>
<evidence type="ECO:0000256" key="2">
    <source>
        <dbReference type="ARBA" id="ARBA00023002"/>
    </source>
</evidence>
<dbReference type="GO" id="GO:0008695">
    <property type="term" value="F:3-phenylpropionate dioxygenase activity"/>
    <property type="evidence" value="ECO:0007669"/>
    <property type="project" value="UniProtKB-EC"/>
</dbReference>
<evidence type="ECO:0000256" key="1">
    <source>
        <dbReference type="ARBA" id="ARBA00009570"/>
    </source>
</evidence>
<proteinExistence type="inferred from homology"/>
<dbReference type="EC" id="1.14.12.19" evidence="3"/>
<gene>
    <name evidence="3" type="ORF">HIJ39_10285</name>
</gene>
<dbReference type="AlphaFoldDB" id="A0A7Y0L3N8"/>
<dbReference type="Gene3D" id="3.10.450.50">
    <property type="match status" value="1"/>
</dbReference>
<dbReference type="Pfam" id="PF00866">
    <property type="entry name" value="Ring_hydroxyl_B"/>
    <property type="match status" value="1"/>
</dbReference>
<dbReference type="Proteomes" id="UP000533476">
    <property type="component" value="Unassembled WGS sequence"/>
</dbReference>
<protein>
    <submittedName>
        <fullName evidence="3">3-phenylpropionate/cinnamic acid dioxygenase subunit beta</fullName>
        <ecNumber evidence="3">1.14.12.19</ecNumber>
    </submittedName>
</protein>
<sequence>MDIELTLQVSDWLYQEADLLDQGRFQDWLKLMDPDVHYYAPVRQNLYQNSLDSEMRIFEENLRTLTLRVERLYTEFAWAESPPSRTRHNITNIRVRSEADGVVAAQSNFIFVRSRGEDAASDVLSGQREDTLRRTADGFMLLERRIVLDQSVLAVKNVAFFL</sequence>
<reference evidence="3 4" key="1">
    <citation type="submission" date="2020-04" db="EMBL/GenBank/DDBJ databases">
        <authorList>
            <person name="Zhang R."/>
            <person name="Schippers A."/>
        </authorList>
    </citation>
    <scope>NUCLEOTIDE SEQUENCE [LARGE SCALE GENOMIC DNA]</scope>
    <source>
        <strain evidence="3 4">DSM 109850</strain>
    </source>
</reference>
<keyword evidence="3" id="KW-0223">Dioxygenase</keyword>
<dbReference type="PANTHER" id="PTHR41534:SF2">
    <property type="entry name" value="3-PHENYLPROPIONATE_CINNAMIC ACID DIOXYGENASE SUBUNIT BETA"/>
    <property type="match status" value="1"/>
</dbReference>
<evidence type="ECO:0000313" key="3">
    <source>
        <dbReference type="EMBL" id="NMP22737.1"/>
    </source>
</evidence>
<name>A0A7Y0L3N8_9FIRM</name>
<dbReference type="EMBL" id="JABBVZ010000030">
    <property type="protein sequence ID" value="NMP22737.1"/>
    <property type="molecule type" value="Genomic_DNA"/>
</dbReference>
<dbReference type="InterPro" id="IPR032710">
    <property type="entry name" value="NTF2-like_dom_sf"/>
</dbReference>
<dbReference type="SUPFAM" id="SSF54427">
    <property type="entry name" value="NTF2-like"/>
    <property type="match status" value="1"/>
</dbReference>
<organism evidence="3 4">
    <name type="scientific">Sulfobacillus harzensis</name>
    <dbReference type="NCBI Taxonomy" id="2729629"/>
    <lineage>
        <taxon>Bacteria</taxon>
        <taxon>Bacillati</taxon>
        <taxon>Bacillota</taxon>
        <taxon>Clostridia</taxon>
        <taxon>Eubacteriales</taxon>
        <taxon>Clostridiales Family XVII. Incertae Sedis</taxon>
        <taxon>Sulfobacillus</taxon>
    </lineage>
</organism>
<dbReference type="NCBIfam" id="NF007479">
    <property type="entry name" value="PRK10069.1"/>
    <property type="match status" value="1"/>
</dbReference>